<sequence>MHIKFIFIKGFRSYKDQGFTSTTFHTGFNVMTGRNGSGKSNLFAAVRFLLGDLNVGSSSEDRLKFLHSYGGNTVQSGYVEIVFDNSDSRFPNEKSEFALRRTFGASKDEYSIGNTKLSKTDVRNMFEAAGFSSSNPYYIVQQGKINTLALMKDTDRLDLLKEVAGATVYESRKEESVKLITESSNKMLKIEEFLLYIDKRLGELEAEREELQKYHQQLEDKKLYEAYINVLEAEESNQKVHNLETEKENFLINSSKDSKQLYSLTEELQVNEDKHHQISSQLKKIESQKKGVEKQIDVLTKQKTQLLIQIKHFKKTLTREKSKVEKLQAEQLRLVGSTEKIEKALEDLKPELEESIKQQDGIEEKLMGTEIQLNELYVKQGMFQFKSKEERDDYLENESKNLGNILKQYEKQLSSVDEDIADMSEIKAVKEKQYGENMASRDNDEKSHQAINASLGNLRKQKETLEQKISTAFQELNRAKSNAQACRNESRKAERNLQTIMNKQINDGLLRLNQIRNEGKIKGIHGPLVDLFTIAEPEAVLALEVVAGNGLFHVVVDTDETATKILEILNKENIGRLSFIPLNKVRVKQSIATTLEGEQYYPLINTITFDPIYSEAMKLVFGKTLMCKTSEVAEIVRKSNKVDCITLSGDIFHSKGAVTGGYYSKKKLKLLAYQDINQLASKYQELNEHLLAQEKSLEELQSELAIVQKGLTQKEEEKNKNISKSDSSRVTVDKILSEQAIYQEILEQKQALAKKLRTDITNAVNTLDNYKKQIQSEFKTKLSPEESNQLLALSEQSIQLKEEKIQVNKKIMELQSRKTQMSNQLQKNYNKRLLEIQEELKAIDPTNTESALESKQQEADSLEAELDSVNETLNQLVDQVQEKKDQLKPLDDTITPLRLEIDRVSEKLIKDAKKMESILAQISSFSKVREANNLKVIAKADRFDMDKLRGLSKKEAVAELSAITKSLSSLRHINQKANDQYNTFAAQKDSLQQRKLDLEASLQSIGDLIATLDAKKDEAIARTFGGVAKNFSDVFKELIPDGFAKLVMKRRSDDEEGVDPALDGWEAQAPEDLSYTGVGIQVSFGKGHKPVTMRQLSGGQKTLVALTLIFALQRTDPAPFYLLDEIDAALDHNYRVAVSKMIRKHSKFTQFIATTFGPEFVVDANRNWIVTFSKGFSNFGPATTEEAINVIRQLDTGATFDYSYQGVTEEEDYKGPPILGIAEDKHLLEMEYKLAKEKAMKALARAEEACEKMLREEDIATSTSGNSNQLKQDKKNFEKLQKKYQIKLKEYNQVKEKFVLMGGVIKEKSKDLPVVDDDEIESSQKQSQSQQKELSQQEQIEESTGAQQQQTGEESDMDTDQEDGDTRAAAQTKKKSSSIITESTPVVEDDDFNEEHYSQKFDDALETVRQKLKSKGESVETDTDANNQNDDDSEAAEEEEDDFETSGDEL</sequence>
<protein>
    <recommendedName>
        <fullName evidence="4">SMC hinge domain-containing protein</fullName>
    </recommendedName>
</protein>
<dbReference type="Pfam" id="PF02463">
    <property type="entry name" value="SMC_N"/>
    <property type="match status" value="1"/>
</dbReference>
<dbReference type="InterPro" id="IPR027417">
    <property type="entry name" value="P-loop_NTPase"/>
</dbReference>
<dbReference type="Pfam" id="PF06470">
    <property type="entry name" value="SMC_hinge"/>
    <property type="match status" value="1"/>
</dbReference>
<dbReference type="Proteomes" id="UP000695562">
    <property type="component" value="Unassembled WGS sequence"/>
</dbReference>
<feature type="compositionally biased region" description="Acidic residues" evidence="3">
    <location>
        <begin position="1353"/>
        <end position="1363"/>
    </location>
</feature>
<dbReference type="SUPFAM" id="SSF75553">
    <property type="entry name" value="Smc hinge domain"/>
    <property type="match status" value="1"/>
</dbReference>
<feature type="region of interest" description="Disordered" evidence="3">
    <location>
        <begin position="1312"/>
        <end position="1450"/>
    </location>
</feature>
<gene>
    <name evidence="5" type="ORF">CYY_006143</name>
</gene>
<proteinExistence type="predicted"/>
<evidence type="ECO:0000256" key="2">
    <source>
        <dbReference type="SAM" id="Coils"/>
    </source>
</evidence>
<evidence type="ECO:0000313" key="5">
    <source>
        <dbReference type="EMBL" id="KAF2072546.1"/>
    </source>
</evidence>
<dbReference type="InterPro" id="IPR010935">
    <property type="entry name" value="SMC_hinge"/>
</dbReference>
<feature type="domain" description="SMC hinge" evidence="4">
    <location>
        <begin position="522"/>
        <end position="637"/>
    </location>
</feature>
<dbReference type="SMART" id="SM00968">
    <property type="entry name" value="SMC_hinge"/>
    <property type="match status" value="1"/>
</dbReference>
<evidence type="ECO:0000256" key="3">
    <source>
        <dbReference type="SAM" id="MobiDB-lite"/>
    </source>
</evidence>
<comment type="caution">
    <text evidence="5">The sequence shown here is derived from an EMBL/GenBank/DDBJ whole genome shotgun (WGS) entry which is preliminary data.</text>
</comment>
<dbReference type="EMBL" id="AJWJ01000270">
    <property type="protein sequence ID" value="KAF2072546.1"/>
    <property type="molecule type" value="Genomic_DNA"/>
</dbReference>
<organism evidence="5 6">
    <name type="scientific">Polysphondylium violaceum</name>
    <dbReference type="NCBI Taxonomy" id="133409"/>
    <lineage>
        <taxon>Eukaryota</taxon>
        <taxon>Amoebozoa</taxon>
        <taxon>Evosea</taxon>
        <taxon>Eumycetozoa</taxon>
        <taxon>Dictyostelia</taxon>
        <taxon>Dictyosteliales</taxon>
        <taxon>Dictyosteliaceae</taxon>
        <taxon>Polysphondylium</taxon>
    </lineage>
</organism>
<accession>A0A8J4PSR7</accession>
<dbReference type="SUPFAM" id="SSF52540">
    <property type="entry name" value="P-loop containing nucleoside triphosphate hydrolases"/>
    <property type="match status" value="1"/>
</dbReference>
<evidence type="ECO:0000259" key="4">
    <source>
        <dbReference type="SMART" id="SM00968"/>
    </source>
</evidence>
<dbReference type="InterPro" id="IPR036277">
    <property type="entry name" value="SMC_hinge_sf"/>
</dbReference>
<feature type="compositionally biased region" description="Basic and acidic residues" evidence="3">
    <location>
        <begin position="1394"/>
        <end position="1418"/>
    </location>
</feature>
<reference evidence="5" key="1">
    <citation type="submission" date="2020-01" db="EMBL/GenBank/DDBJ databases">
        <title>Development of genomics and gene disruption for Polysphondylium violaceum indicates a role for the polyketide synthase stlB in stalk morphogenesis.</title>
        <authorList>
            <person name="Narita B."/>
            <person name="Kawabe Y."/>
            <person name="Kin K."/>
            <person name="Saito T."/>
            <person name="Gibbs R."/>
            <person name="Kuspa A."/>
            <person name="Muzny D."/>
            <person name="Queller D."/>
            <person name="Richards S."/>
            <person name="Strassman J."/>
            <person name="Sucgang R."/>
            <person name="Worley K."/>
            <person name="Schaap P."/>
        </authorList>
    </citation>
    <scope>NUCLEOTIDE SEQUENCE</scope>
    <source>
        <strain evidence="5">QSvi11</strain>
    </source>
</reference>
<dbReference type="GO" id="GO:0005694">
    <property type="term" value="C:chromosome"/>
    <property type="evidence" value="ECO:0007669"/>
    <property type="project" value="InterPro"/>
</dbReference>
<feature type="coiled-coil region" evidence="2">
    <location>
        <begin position="406"/>
        <end position="503"/>
    </location>
</feature>
<dbReference type="GO" id="GO:0051276">
    <property type="term" value="P:chromosome organization"/>
    <property type="evidence" value="ECO:0007669"/>
    <property type="project" value="InterPro"/>
</dbReference>
<dbReference type="Gene3D" id="1.20.1060.20">
    <property type="match status" value="1"/>
</dbReference>
<feature type="compositionally biased region" description="Acidic residues" evidence="3">
    <location>
        <begin position="1419"/>
        <end position="1450"/>
    </location>
</feature>
<dbReference type="Gene3D" id="3.40.50.300">
    <property type="entry name" value="P-loop containing nucleotide triphosphate hydrolases"/>
    <property type="match status" value="2"/>
</dbReference>
<evidence type="ECO:0000313" key="6">
    <source>
        <dbReference type="Proteomes" id="UP000695562"/>
    </source>
</evidence>
<feature type="coiled-coil region" evidence="2">
    <location>
        <begin position="852"/>
        <end position="886"/>
    </location>
</feature>
<dbReference type="Gene3D" id="3.30.70.1620">
    <property type="match status" value="1"/>
</dbReference>
<dbReference type="PANTHER" id="PTHR43977">
    <property type="entry name" value="STRUCTURAL MAINTENANCE OF CHROMOSOMES PROTEIN 3"/>
    <property type="match status" value="1"/>
</dbReference>
<feature type="coiled-coil region" evidence="2">
    <location>
        <begin position="197"/>
        <end position="330"/>
    </location>
</feature>
<dbReference type="OrthoDB" id="431497at2759"/>
<feature type="coiled-coil region" evidence="2">
    <location>
        <begin position="676"/>
        <end position="717"/>
    </location>
</feature>
<feature type="compositionally biased region" description="Low complexity" evidence="3">
    <location>
        <begin position="1323"/>
        <end position="1338"/>
    </location>
</feature>
<keyword evidence="6" id="KW-1185">Reference proteome</keyword>
<dbReference type="GO" id="GO:0005524">
    <property type="term" value="F:ATP binding"/>
    <property type="evidence" value="ECO:0007669"/>
    <property type="project" value="InterPro"/>
</dbReference>
<dbReference type="InterPro" id="IPR003395">
    <property type="entry name" value="RecF/RecN/SMC_N"/>
</dbReference>
<name>A0A8J4PSR7_9MYCE</name>
<evidence type="ECO:0000256" key="1">
    <source>
        <dbReference type="ARBA" id="ARBA00023054"/>
    </source>
</evidence>
<keyword evidence="1 2" id="KW-0175">Coiled coil</keyword>